<reference evidence="2" key="1">
    <citation type="submission" date="2013-12" db="EMBL/GenBank/DDBJ databases">
        <title>The Genome Sequence of Aphanomyces astaci APO3.</title>
        <authorList>
            <consortium name="The Broad Institute Genomics Platform"/>
            <person name="Russ C."/>
            <person name="Tyler B."/>
            <person name="van West P."/>
            <person name="Dieguez-Uribeondo J."/>
            <person name="Young S.K."/>
            <person name="Zeng Q."/>
            <person name="Gargeya S."/>
            <person name="Fitzgerald M."/>
            <person name="Abouelleil A."/>
            <person name="Alvarado L."/>
            <person name="Chapman S.B."/>
            <person name="Gainer-Dewar J."/>
            <person name="Goldberg J."/>
            <person name="Griggs A."/>
            <person name="Gujja S."/>
            <person name="Hansen M."/>
            <person name="Howarth C."/>
            <person name="Imamovic A."/>
            <person name="Ireland A."/>
            <person name="Larimer J."/>
            <person name="McCowan C."/>
            <person name="Murphy C."/>
            <person name="Pearson M."/>
            <person name="Poon T.W."/>
            <person name="Priest M."/>
            <person name="Roberts A."/>
            <person name="Saif S."/>
            <person name="Shea T."/>
            <person name="Sykes S."/>
            <person name="Wortman J."/>
            <person name="Nusbaum C."/>
            <person name="Birren B."/>
        </authorList>
    </citation>
    <scope>NUCLEOTIDE SEQUENCE [LARGE SCALE GENOMIC DNA]</scope>
    <source>
        <strain evidence="2">APO3</strain>
    </source>
</reference>
<feature type="compositionally biased region" description="Basic and acidic residues" evidence="1">
    <location>
        <begin position="251"/>
        <end position="265"/>
    </location>
</feature>
<evidence type="ECO:0000313" key="2">
    <source>
        <dbReference type="EMBL" id="ETV73331.1"/>
    </source>
</evidence>
<dbReference type="OrthoDB" id="74575at2759"/>
<dbReference type="VEuPathDB" id="FungiDB:H257_11850"/>
<dbReference type="RefSeq" id="XP_009837208.1">
    <property type="nucleotide sequence ID" value="XM_009838906.1"/>
</dbReference>
<sequence>MNTYNNNDDEMSSQPQQQRHHHGYAVPPGPSPDSTYPPPCMMHDPDELLPSQHVSLPPPMEPSSSPGFDMTSAAFSQPMYPHHTTSSIFRDVDPLTSSSAAGASSYLRHDVGSTLSQPSHHHQVVDHHDLHYLGASSSSLSSWQPQHLNTSSVPTSSHPPPLSYEDQHHPTTIRSMHSTSFPLSSNHFTSATRIDTTPLESLQPATYPDLLHQYPNQSMGQLLQTPPVDHQLHFPAPLRSTFHPSTADDPLDNKKEKRKSQVRDASRRRRAKRKDEETRLRDRIQELTHHIQIMAGSSSSGADVRRPSTITPDDNNAALEEAYQQQLHIVHILQQKNFQYKEKLAQHEQFARLIQTGIQHLSTDDPQAAPQQLQILQQQQRLQLVPGTSSVRVATTAPGPTTNLLANSTTLAALTGTNVDVLTQWAKNIAVTSHRDLLASAREVHSIGKRNPLHVTTNIAMGWTTQLWMSQAGNAIEPSIVQVRSHKDVHRPKCCDCVAKTWEILTSVANGRRVYPDLLAVEVVNQVTPNELVVVVYRKSSVMGGSSSDHRDVVSVVYKAKPAADTCFIGVASFDHAGVAFLARPHGQETGVVDNGMASQVPVESYGWTFHKDNSVLFQGTYAVCASDPPELITTQYANEAMFALVRWESQAVGPVFSIDHDSHQLK</sequence>
<dbReference type="GeneID" id="20813846"/>
<gene>
    <name evidence="2" type="ORF">H257_11850</name>
</gene>
<feature type="compositionally biased region" description="Polar residues" evidence="1">
    <location>
        <begin position="1"/>
        <end position="17"/>
    </location>
</feature>
<evidence type="ECO:0000256" key="1">
    <source>
        <dbReference type="SAM" id="MobiDB-lite"/>
    </source>
</evidence>
<dbReference type="STRING" id="112090.W4G219"/>
<dbReference type="EMBL" id="KI913149">
    <property type="protein sequence ID" value="ETV73331.1"/>
    <property type="molecule type" value="Genomic_DNA"/>
</dbReference>
<feature type="compositionally biased region" description="Basic and acidic residues" evidence="1">
    <location>
        <begin position="273"/>
        <end position="282"/>
    </location>
</feature>
<feature type="region of interest" description="Disordered" evidence="1">
    <location>
        <begin position="228"/>
        <end position="282"/>
    </location>
</feature>
<protein>
    <recommendedName>
        <fullName evidence="3">BZIP domain-containing protein</fullName>
    </recommendedName>
</protein>
<name>W4G219_APHAT</name>
<organism evidence="2">
    <name type="scientific">Aphanomyces astaci</name>
    <name type="common">Crayfish plague agent</name>
    <dbReference type="NCBI Taxonomy" id="112090"/>
    <lineage>
        <taxon>Eukaryota</taxon>
        <taxon>Sar</taxon>
        <taxon>Stramenopiles</taxon>
        <taxon>Oomycota</taxon>
        <taxon>Saprolegniomycetes</taxon>
        <taxon>Saprolegniales</taxon>
        <taxon>Verrucalvaceae</taxon>
        <taxon>Aphanomyces</taxon>
    </lineage>
</organism>
<feature type="region of interest" description="Disordered" evidence="1">
    <location>
        <begin position="1"/>
        <end position="68"/>
    </location>
</feature>
<proteinExistence type="predicted"/>
<accession>W4G219</accession>
<evidence type="ECO:0008006" key="3">
    <source>
        <dbReference type="Google" id="ProtNLM"/>
    </source>
</evidence>
<dbReference type="AlphaFoldDB" id="W4G219"/>
<feature type="region of interest" description="Disordered" evidence="1">
    <location>
        <begin position="141"/>
        <end position="168"/>
    </location>
</feature>
<feature type="compositionally biased region" description="Pro residues" evidence="1">
    <location>
        <begin position="27"/>
        <end position="40"/>
    </location>
</feature>